<protein>
    <submittedName>
        <fullName evidence="1">Uncharacterized protein</fullName>
    </submittedName>
</protein>
<name>R7YCS2_9ACTN</name>
<evidence type="ECO:0000313" key="2">
    <source>
        <dbReference type="Proteomes" id="UP000013569"/>
    </source>
</evidence>
<sequence length="168" mass="18596">MTDVRAVDVFPLIEGNGCVDFVLNVPGNGRFMGDALARLTESHIGWGGLGDAMRALRDCDVLGDYEERELKFVMRGLRQHQRVTKLEVVDDHRLRVSRQGVPDLVIFIGSMYQPTAESVREASDRYGMFDIFAATNPNSDPTTEAIQAATSLGVRLLKWGPTLATLNE</sequence>
<gene>
    <name evidence="1" type="ORF">GTC6_05692</name>
</gene>
<dbReference type="Proteomes" id="UP000013569">
    <property type="component" value="Unassembled WGS sequence"/>
</dbReference>
<proteinExistence type="predicted"/>
<dbReference type="EMBL" id="AQPW01000004">
    <property type="protein sequence ID" value="EON33835.1"/>
    <property type="molecule type" value="Genomic_DNA"/>
</dbReference>
<evidence type="ECO:0000313" key="1">
    <source>
        <dbReference type="EMBL" id="EON33835.1"/>
    </source>
</evidence>
<organism evidence="1 2">
    <name type="scientific">Gordonia terrae C-6</name>
    <dbReference type="NCBI Taxonomy" id="1316928"/>
    <lineage>
        <taxon>Bacteria</taxon>
        <taxon>Bacillati</taxon>
        <taxon>Actinomycetota</taxon>
        <taxon>Actinomycetes</taxon>
        <taxon>Mycobacteriales</taxon>
        <taxon>Gordoniaceae</taxon>
        <taxon>Gordonia</taxon>
    </lineage>
</organism>
<comment type="caution">
    <text evidence="1">The sequence shown here is derived from an EMBL/GenBank/DDBJ whole genome shotgun (WGS) entry which is preliminary data.</text>
</comment>
<accession>R7YCS2</accession>
<reference evidence="1 2" key="1">
    <citation type="journal article" date="2013" name="Genome Announc.">
        <title>Draft Genome Sequence of a Benzothiophene-Desulfurizing Bacterium, Gordona terrae Strain C-6.</title>
        <authorList>
            <person name="Wang W."/>
            <person name="Ma T."/>
            <person name="Ren Y."/>
            <person name="Li G."/>
        </authorList>
    </citation>
    <scope>NUCLEOTIDE SEQUENCE [LARGE SCALE GENOMIC DNA]</scope>
    <source>
        <strain evidence="1 2">C-6</strain>
    </source>
</reference>
<dbReference type="AlphaFoldDB" id="R7YCS2"/>